<evidence type="ECO:0000313" key="1">
    <source>
        <dbReference type="EMBL" id="GFT47385.1"/>
    </source>
</evidence>
<evidence type="ECO:0000313" key="2">
    <source>
        <dbReference type="Proteomes" id="UP000887013"/>
    </source>
</evidence>
<keyword evidence="2" id="KW-1185">Reference proteome</keyword>
<accession>A0A8X6TRA7</accession>
<dbReference type="OrthoDB" id="6471710at2759"/>
<comment type="caution">
    <text evidence="1">The sequence shown here is derived from an EMBL/GenBank/DDBJ whole genome shotgun (WGS) entry which is preliminary data.</text>
</comment>
<proteinExistence type="predicted"/>
<organism evidence="1 2">
    <name type="scientific">Nephila pilipes</name>
    <name type="common">Giant wood spider</name>
    <name type="synonym">Nephila maculata</name>
    <dbReference type="NCBI Taxonomy" id="299642"/>
    <lineage>
        <taxon>Eukaryota</taxon>
        <taxon>Metazoa</taxon>
        <taxon>Ecdysozoa</taxon>
        <taxon>Arthropoda</taxon>
        <taxon>Chelicerata</taxon>
        <taxon>Arachnida</taxon>
        <taxon>Araneae</taxon>
        <taxon>Araneomorphae</taxon>
        <taxon>Entelegynae</taxon>
        <taxon>Araneoidea</taxon>
        <taxon>Nephilidae</taxon>
        <taxon>Nephila</taxon>
    </lineage>
</organism>
<sequence length="111" mass="13042">MRMICNARWFVRNDDLRNVINLSTIQNYIQEMADKFDNLANNTNLILAEIENYSHITYNLNGPIGRPRIPLVPVNFNSIVTDCGYPRRFIYRTSDGKKRAVLPFTRECFLR</sequence>
<protein>
    <submittedName>
        <fullName evidence="1">Uncharacterized protein</fullName>
    </submittedName>
</protein>
<reference evidence="1" key="1">
    <citation type="submission" date="2020-08" db="EMBL/GenBank/DDBJ databases">
        <title>Multicomponent nature underlies the extraordinary mechanical properties of spider dragline silk.</title>
        <authorList>
            <person name="Kono N."/>
            <person name="Nakamura H."/>
            <person name="Mori M."/>
            <person name="Yoshida Y."/>
            <person name="Ohtoshi R."/>
            <person name="Malay A.D."/>
            <person name="Moran D.A.P."/>
            <person name="Tomita M."/>
            <person name="Numata K."/>
            <person name="Arakawa K."/>
        </authorList>
    </citation>
    <scope>NUCLEOTIDE SEQUENCE</scope>
</reference>
<dbReference type="Proteomes" id="UP000887013">
    <property type="component" value="Unassembled WGS sequence"/>
</dbReference>
<dbReference type="AlphaFoldDB" id="A0A8X6TRA7"/>
<gene>
    <name evidence="1" type="ORF">NPIL_61231</name>
</gene>
<dbReference type="EMBL" id="BMAW01016128">
    <property type="protein sequence ID" value="GFT47385.1"/>
    <property type="molecule type" value="Genomic_DNA"/>
</dbReference>
<name>A0A8X6TRA7_NEPPI</name>